<evidence type="ECO:0000259" key="10">
    <source>
        <dbReference type="Pfam" id="PF01138"/>
    </source>
</evidence>
<dbReference type="InterPro" id="IPR020568">
    <property type="entry name" value="Ribosomal_Su5_D2-typ_SF"/>
</dbReference>
<dbReference type="Pfam" id="PF01138">
    <property type="entry name" value="RNase_PH"/>
    <property type="match status" value="1"/>
</dbReference>
<dbReference type="GO" id="GO:0000467">
    <property type="term" value="P:exonucleolytic trimming to generate mature 3'-end of 5.8S rRNA from tricistronic rRNA transcript (SSU-rRNA, 5.8S rRNA, LSU-rRNA)"/>
    <property type="evidence" value="ECO:0007669"/>
    <property type="project" value="TreeGrafter"/>
</dbReference>
<dbReference type="GO" id="GO:0034475">
    <property type="term" value="P:U4 snRNA 3'-end processing"/>
    <property type="evidence" value="ECO:0007669"/>
    <property type="project" value="TreeGrafter"/>
</dbReference>
<dbReference type="OMA" id="EIKAFWV"/>
<dbReference type="Proteomes" id="UP000007875">
    <property type="component" value="Unassembled WGS sequence"/>
</dbReference>
<reference evidence="11" key="3">
    <citation type="submission" date="2025-09" db="UniProtKB">
        <authorList>
            <consortium name="Ensembl"/>
        </authorList>
    </citation>
    <scope>IDENTIFICATION</scope>
</reference>
<name>H2YF23_CIOSA</name>
<keyword evidence="8" id="KW-0539">Nucleus</keyword>
<comment type="similarity">
    <text evidence="3">Belongs to the RNase PH family.</text>
</comment>
<dbReference type="eggNOG" id="KOG1613">
    <property type="taxonomic scope" value="Eukaryota"/>
</dbReference>
<dbReference type="GeneTree" id="ENSGT00950000183130"/>
<proteinExistence type="inferred from homology"/>
<evidence type="ECO:0000256" key="8">
    <source>
        <dbReference type="ARBA" id="ARBA00023242"/>
    </source>
</evidence>
<dbReference type="GO" id="GO:0035925">
    <property type="term" value="F:mRNA 3'-UTR AU-rich region binding"/>
    <property type="evidence" value="ECO:0007669"/>
    <property type="project" value="TreeGrafter"/>
</dbReference>
<dbReference type="GO" id="GO:0034473">
    <property type="term" value="P:U1 snRNA 3'-end processing"/>
    <property type="evidence" value="ECO:0007669"/>
    <property type="project" value="TreeGrafter"/>
</dbReference>
<dbReference type="PANTHER" id="PTHR11097">
    <property type="entry name" value="EXOSOME COMPLEX EXONUCLEASE RIBOSOMAL RNA PROCESSING PROTEIN"/>
    <property type="match status" value="1"/>
</dbReference>
<dbReference type="PANTHER" id="PTHR11097:SF9">
    <property type="entry name" value="EXOSOME COMPLEX COMPONENT RRP43"/>
    <property type="match status" value="1"/>
</dbReference>
<dbReference type="Ensembl" id="ENSCSAVT00000003979.1">
    <property type="protein sequence ID" value="ENSCSAVP00000003921.1"/>
    <property type="gene ID" value="ENSCSAVG00000002321.1"/>
</dbReference>
<dbReference type="FunFam" id="3.30.230.70:FF:000017">
    <property type="entry name" value="Exosome complex component Rrp42"/>
    <property type="match status" value="1"/>
</dbReference>
<dbReference type="GO" id="GO:0000176">
    <property type="term" value="C:nuclear exosome (RNase complex)"/>
    <property type="evidence" value="ECO:0007669"/>
    <property type="project" value="TreeGrafter"/>
</dbReference>
<feature type="domain" description="Exoribonuclease phosphorolytic" evidence="10">
    <location>
        <begin position="31"/>
        <end position="166"/>
    </location>
</feature>
<reference evidence="12" key="1">
    <citation type="submission" date="2003-08" db="EMBL/GenBank/DDBJ databases">
        <authorList>
            <person name="Birren B."/>
            <person name="Nusbaum C."/>
            <person name="Abebe A."/>
            <person name="Abouelleil A."/>
            <person name="Adekoya E."/>
            <person name="Ait-zahra M."/>
            <person name="Allen N."/>
            <person name="Allen T."/>
            <person name="An P."/>
            <person name="Anderson M."/>
            <person name="Anderson S."/>
            <person name="Arachchi H."/>
            <person name="Armbruster J."/>
            <person name="Bachantsang P."/>
            <person name="Baldwin J."/>
            <person name="Barry A."/>
            <person name="Bayul T."/>
            <person name="Blitshsteyn B."/>
            <person name="Bloom T."/>
            <person name="Blye J."/>
            <person name="Boguslavskiy L."/>
            <person name="Borowsky M."/>
            <person name="Boukhgalter B."/>
            <person name="Brunache A."/>
            <person name="Butler J."/>
            <person name="Calixte N."/>
            <person name="Calvo S."/>
            <person name="Camarata J."/>
            <person name="Campo K."/>
            <person name="Chang J."/>
            <person name="Cheshatsang Y."/>
            <person name="Citroen M."/>
            <person name="Collymore A."/>
            <person name="Considine T."/>
            <person name="Cook A."/>
            <person name="Cooke P."/>
            <person name="Corum B."/>
            <person name="Cuomo C."/>
            <person name="David R."/>
            <person name="Dawoe T."/>
            <person name="Degray S."/>
            <person name="Dodge S."/>
            <person name="Dooley K."/>
            <person name="Dorje P."/>
            <person name="Dorjee K."/>
            <person name="Dorris L."/>
            <person name="Duffey N."/>
            <person name="Dupes A."/>
            <person name="Elkins T."/>
            <person name="Engels R."/>
            <person name="Erickson J."/>
            <person name="Farina A."/>
            <person name="Faro S."/>
            <person name="Ferreira P."/>
            <person name="Fischer H."/>
            <person name="Fitzgerald M."/>
            <person name="Foley K."/>
            <person name="Gage D."/>
            <person name="Galagan J."/>
            <person name="Gearin G."/>
            <person name="Gnerre S."/>
            <person name="Gnirke A."/>
            <person name="Goyette A."/>
            <person name="Graham J."/>
            <person name="Grandbois E."/>
            <person name="Gyaltsen K."/>
            <person name="Hafez N."/>
            <person name="Hagopian D."/>
            <person name="Hagos B."/>
            <person name="Hall J."/>
            <person name="Hatcher B."/>
            <person name="Heller A."/>
            <person name="Higgins H."/>
            <person name="Honan T."/>
            <person name="Horn A."/>
            <person name="Houde N."/>
            <person name="Hughes L."/>
            <person name="Hulme W."/>
            <person name="Husby E."/>
            <person name="Iliev I."/>
            <person name="Jaffe D."/>
            <person name="Jones C."/>
            <person name="Kamal M."/>
            <person name="Kamat A."/>
            <person name="Kamvysselis M."/>
            <person name="Karlsson E."/>
            <person name="Kells C."/>
            <person name="Kieu A."/>
            <person name="Kisner P."/>
            <person name="Kodira C."/>
            <person name="Kulbokas E."/>
            <person name="Labutti K."/>
            <person name="Lama D."/>
            <person name="Landers T."/>
            <person name="Leger J."/>
            <person name="Levine S."/>
            <person name="Lewis D."/>
            <person name="Lewis T."/>
            <person name="Lindblad-toh K."/>
            <person name="Liu X."/>
            <person name="Lokyitsang T."/>
            <person name="Lokyitsang Y."/>
            <person name="Lucien O."/>
            <person name="Lui A."/>
            <person name="Ma L.J."/>
            <person name="Mabbitt R."/>
            <person name="Macdonald J."/>
            <person name="Maclean C."/>
            <person name="Major J."/>
            <person name="Manning J."/>
            <person name="Marabella R."/>
            <person name="Maru K."/>
            <person name="Matthews C."/>
            <person name="Mauceli E."/>
            <person name="Mccarthy M."/>
            <person name="Mcdonough S."/>
            <person name="Mcghee T."/>
            <person name="Meldrim J."/>
            <person name="Meneus L."/>
            <person name="Mesirov J."/>
            <person name="Mihalev A."/>
            <person name="Mihova T."/>
            <person name="Mikkelsen T."/>
            <person name="Mlenga V."/>
            <person name="Moru K."/>
            <person name="Mozes J."/>
            <person name="Mulrain L."/>
            <person name="Munson G."/>
            <person name="Naylor J."/>
            <person name="Newes C."/>
            <person name="Nguyen C."/>
            <person name="Nguyen N."/>
            <person name="Nguyen T."/>
            <person name="Nicol R."/>
            <person name="Nielsen C."/>
            <person name="Nizzari M."/>
            <person name="Norbu C."/>
            <person name="Norbu N."/>
            <person name="O'donnell P."/>
            <person name="Okoawo O."/>
            <person name="O'leary S."/>
            <person name="Omotosho B."/>
            <person name="O'neill K."/>
            <person name="Osman S."/>
            <person name="Parker S."/>
            <person name="Perrin D."/>
            <person name="Phunkhang P."/>
            <person name="Piqani B."/>
            <person name="Purcell S."/>
            <person name="Rachupka T."/>
            <person name="Ramasamy U."/>
            <person name="Rameau R."/>
            <person name="Ray V."/>
            <person name="Raymond C."/>
            <person name="Retta R."/>
            <person name="Richardson S."/>
            <person name="Rise C."/>
            <person name="Rodriguez J."/>
            <person name="Rogers J."/>
            <person name="Rogov P."/>
            <person name="Rutman M."/>
            <person name="Schupbach R."/>
            <person name="Seaman C."/>
            <person name="Settipalli S."/>
            <person name="Sharpe T."/>
            <person name="Sheridan J."/>
            <person name="Sherpa N."/>
            <person name="Shi J."/>
            <person name="Smirnov S."/>
            <person name="Smith C."/>
            <person name="Sougnez C."/>
            <person name="Spencer B."/>
            <person name="Stalker J."/>
            <person name="Stange-thomann N."/>
            <person name="Stavropoulos S."/>
            <person name="Stetson K."/>
            <person name="Stone C."/>
            <person name="Stone S."/>
            <person name="Stubbs M."/>
            <person name="Talamas J."/>
            <person name="Tchuinga P."/>
            <person name="Tenzing P."/>
            <person name="Tesfaye S."/>
            <person name="Theodore J."/>
            <person name="Thoulutsang Y."/>
            <person name="Topham K."/>
            <person name="Towey S."/>
            <person name="Tsamla T."/>
            <person name="Tsomo N."/>
            <person name="Vallee D."/>
            <person name="Vassiliev H."/>
            <person name="Venkataraman V."/>
            <person name="Vinson J."/>
            <person name="Vo A."/>
            <person name="Wade C."/>
            <person name="Wang S."/>
            <person name="Wangchuk T."/>
            <person name="Wangdi T."/>
            <person name="Whittaker C."/>
            <person name="Wilkinson J."/>
            <person name="Wu Y."/>
            <person name="Wyman D."/>
            <person name="Yadav S."/>
            <person name="Yang S."/>
            <person name="Yang X."/>
            <person name="Yeager S."/>
            <person name="Yee E."/>
            <person name="Young G."/>
            <person name="Zainoun J."/>
            <person name="Zembeck L."/>
            <person name="Zimmer A."/>
            <person name="Zody M."/>
            <person name="Lander E."/>
        </authorList>
    </citation>
    <scope>NUCLEOTIDE SEQUENCE [LARGE SCALE GENOMIC DNA]</scope>
</reference>
<dbReference type="GO" id="GO:0000177">
    <property type="term" value="C:cytoplasmic exosome (RNase complex)"/>
    <property type="evidence" value="ECO:0007669"/>
    <property type="project" value="TreeGrafter"/>
</dbReference>
<evidence type="ECO:0000256" key="7">
    <source>
        <dbReference type="ARBA" id="ARBA00022884"/>
    </source>
</evidence>
<keyword evidence="4" id="KW-0963">Cytoplasm</keyword>
<protein>
    <recommendedName>
        <fullName evidence="9">Ribosomal RNA-processing protein 43</fullName>
    </recommendedName>
</protein>
<dbReference type="InterPro" id="IPR027408">
    <property type="entry name" value="PNPase/RNase_PH_dom_sf"/>
</dbReference>
<keyword evidence="5" id="KW-0698">rRNA processing</keyword>
<evidence type="ECO:0000256" key="6">
    <source>
        <dbReference type="ARBA" id="ARBA00022835"/>
    </source>
</evidence>
<keyword evidence="6" id="KW-0271">Exosome</keyword>
<dbReference type="InParanoid" id="H2YF23"/>
<evidence type="ECO:0000313" key="12">
    <source>
        <dbReference type="Proteomes" id="UP000007875"/>
    </source>
</evidence>
<dbReference type="InterPro" id="IPR036345">
    <property type="entry name" value="ExoRNase_PH_dom2_sf"/>
</dbReference>
<dbReference type="FunCoup" id="H2YF23">
    <property type="interactions" value="398"/>
</dbReference>
<sequence length="264" mass="29085">MSDLTKHIQPVEYYKSFLKEQVRPDTRTLQQIRQTTLNVGPITSADGSALVKIGETMVVCGVKAELTQPTVEEPTKGMIVPNLDLPPLCSSKYRTGPPSEQAQIGTQFLDNLIKISKLVNSEDLCVVPDQLVWVLYCDVICLNNDGGVMDAAVIAMVAALQSVKLPSVTMNEETETPVTNFDEMTPLKINCLPVATSFTFFERLDNEEITSGHMTIVTDADDNLFLLDRPGGSSITDGQLDQCLQRSFERTKEVVKLYNAVHSS</sequence>
<dbReference type="InterPro" id="IPR050590">
    <property type="entry name" value="Exosome_comp_Rrp42_subfam"/>
</dbReference>
<dbReference type="SUPFAM" id="SSF55666">
    <property type="entry name" value="Ribonuclease PH domain 2-like"/>
    <property type="match status" value="1"/>
</dbReference>
<evidence type="ECO:0000256" key="5">
    <source>
        <dbReference type="ARBA" id="ARBA00022552"/>
    </source>
</evidence>
<dbReference type="HOGENOM" id="CLU_038194_3_1_1"/>
<dbReference type="GO" id="GO:0071035">
    <property type="term" value="P:nuclear polyadenylation-dependent rRNA catabolic process"/>
    <property type="evidence" value="ECO:0007669"/>
    <property type="project" value="TreeGrafter"/>
</dbReference>
<accession>H2YF23</accession>
<dbReference type="SUPFAM" id="SSF54211">
    <property type="entry name" value="Ribosomal protein S5 domain 2-like"/>
    <property type="match status" value="1"/>
</dbReference>
<dbReference type="GO" id="GO:0034476">
    <property type="term" value="P:U5 snRNA 3'-end processing"/>
    <property type="evidence" value="ECO:0007669"/>
    <property type="project" value="TreeGrafter"/>
</dbReference>
<evidence type="ECO:0000256" key="9">
    <source>
        <dbReference type="ARBA" id="ARBA00030617"/>
    </source>
</evidence>
<evidence type="ECO:0000313" key="11">
    <source>
        <dbReference type="Ensembl" id="ENSCSAVP00000003921.1"/>
    </source>
</evidence>
<dbReference type="STRING" id="51511.ENSCSAVP00000003921"/>
<dbReference type="AlphaFoldDB" id="H2YF23"/>
<dbReference type="GO" id="GO:0016075">
    <property type="term" value="P:rRNA catabolic process"/>
    <property type="evidence" value="ECO:0007669"/>
    <property type="project" value="TreeGrafter"/>
</dbReference>
<dbReference type="Gene3D" id="3.30.230.70">
    <property type="entry name" value="GHMP Kinase, N-terminal domain"/>
    <property type="match status" value="1"/>
</dbReference>
<dbReference type="GO" id="GO:0071028">
    <property type="term" value="P:nuclear mRNA surveillance"/>
    <property type="evidence" value="ECO:0007669"/>
    <property type="project" value="TreeGrafter"/>
</dbReference>
<evidence type="ECO:0000256" key="1">
    <source>
        <dbReference type="ARBA" id="ARBA00004496"/>
    </source>
</evidence>
<dbReference type="CDD" id="cd11369">
    <property type="entry name" value="RNase_PH_RRP43"/>
    <property type="match status" value="1"/>
</dbReference>
<comment type="subcellular location">
    <subcellularLocation>
        <location evidence="1">Cytoplasm</location>
    </subcellularLocation>
    <subcellularLocation>
        <location evidence="2">Nucleus</location>
        <location evidence="2">Nucleolus</location>
    </subcellularLocation>
</comment>
<organism evidence="11 12">
    <name type="scientific">Ciona savignyi</name>
    <name type="common">Pacific transparent sea squirt</name>
    <dbReference type="NCBI Taxonomy" id="51511"/>
    <lineage>
        <taxon>Eukaryota</taxon>
        <taxon>Metazoa</taxon>
        <taxon>Chordata</taxon>
        <taxon>Tunicata</taxon>
        <taxon>Ascidiacea</taxon>
        <taxon>Phlebobranchia</taxon>
        <taxon>Cionidae</taxon>
        <taxon>Ciona</taxon>
    </lineage>
</organism>
<dbReference type="InterPro" id="IPR001247">
    <property type="entry name" value="ExoRNase_PH_dom1"/>
</dbReference>
<evidence type="ECO:0000256" key="2">
    <source>
        <dbReference type="ARBA" id="ARBA00004604"/>
    </source>
</evidence>
<evidence type="ECO:0000256" key="3">
    <source>
        <dbReference type="ARBA" id="ARBA00006678"/>
    </source>
</evidence>
<evidence type="ECO:0000256" key="4">
    <source>
        <dbReference type="ARBA" id="ARBA00022490"/>
    </source>
</evidence>
<keyword evidence="12" id="KW-1185">Reference proteome</keyword>
<dbReference type="GO" id="GO:0071038">
    <property type="term" value="P:TRAMP-dependent tRNA surveillance pathway"/>
    <property type="evidence" value="ECO:0007669"/>
    <property type="project" value="TreeGrafter"/>
</dbReference>
<reference evidence="11" key="2">
    <citation type="submission" date="2025-08" db="UniProtKB">
        <authorList>
            <consortium name="Ensembl"/>
        </authorList>
    </citation>
    <scope>IDENTIFICATION</scope>
</reference>
<dbReference type="InterPro" id="IPR033196">
    <property type="entry name" value="Rrp43"/>
</dbReference>
<keyword evidence="7" id="KW-0694">RNA-binding</keyword>
<dbReference type="GO" id="GO:0005730">
    <property type="term" value="C:nucleolus"/>
    <property type="evidence" value="ECO:0007669"/>
    <property type="project" value="UniProtKB-SubCell"/>
</dbReference>